<organism evidence="2 3">
    <name type="scientific">Peribacillus psychrosaccharolyticus</name>
    <name type="common">Bacillus psychrosaccharolyticus</name>
    <dbReference type="NCBI Taxonomy" id="1407"/>
    <lineage>
        <taxon>Bacteria</taxon>
        <taxon>Bacillati</taxon>
        <taxon>Bacillota</taxon>
        <taxon>Bacilli</taxon>
        <taxon>Bacillales</taxon>
        <taxon>Bacillaceae</taxon>
        <taxon>Peribacillus</taxon>
    </lineage>
</organism>
<feature type="region of interest" description="Disordered" evidence="1">
    <location>
        <begin position="1"/>
        <end position="39"/>
    </location>
</feature>
<sequence length="39" mass="4676">MDSTNEFVKKVVEQQQKQKKNQKRQGKGHPEFKLPNKQH</sequence>
<evidence type="ECO:0000256" key="1">
    <source>
        <dbReference type="SAM" id="MobiDB-lite"/>
    </source>
</evidence>
<evidence type="ECO:0000313" key="3">
    <source>
        <dbReference type="Proteomes" id="UP000595254"/>
    </source>
</evidence>
<name>A0A974NN63_PERPY</name>
<dbReference type="RefSeq" id="WP_081704892.1">
    <property type="nucleotide sequence ID" value="NZ_CP068053.1"/>
</dbReference>
<keyword evidence="3" id="KW-1185">Reference proteome</keyword>
<dbReference type="KEGG" id="ppsr:I6J18_03385"/>
<feature type="compositionally biased region" description="Basic residues" evidence="1">
    <location>
        <begin position="17"/>
        <end position="27"/>
    </location>
</feature>
<feature type="compositionally biased region" description="Basic and acidic residues" evidence="1">
    <location>
        <begin position="28"/>
        <end position="39"/>
    </location>
</feature>
<gene>
    <name evidence="2" type="ORF">I6J18_03385</name>
</gene>
<dbReference type="AlphaFoldDB" id="A0A974NN63"/>
<reference evidence="2 3" key="1">
    <citation type="submission" date="2021-01" db="EMBL/GenBank/DDBJ databases">
        <title>FDA dAtabase for Regulatory Grade micrObial Sequences (FDA-ARGOS): Supporting development and validation of Infectious Disease Dx tests.</title>
        <authorList>
            <person name="Nelson B."/>
            <person name="Plummer A."/>
            <person name="Tallon L."/>
            <person name="Sadzewicz L."/>
            <person name="Zhao X."/>
            <person name="Boylan J."/>
            <person name="Ott S."/>
            <person name="Bowen H."/>
            <person name="Vavikolanu K."/>
            <person name="Mehta A."/>
            <person name="Aluvathingal J."/>
            <person name="Nadendla S."/>
            <person name="Myers T."/>
            <person name="Yan Y."/>
            <person name="Sichtig H."/>
        </authorList>
    </citation>
    <scope>NUCLEOTIDE SEQUENCE [LARGE SCALE GENOMIC DNA]</scope>
    <source>
        <strain evidence="2 3">FDAARGOS_1161</strain>
    </source>
</reference>
<protein>
    <submittedName>
        <fullName evidence="2">DUF4023 family protein</fullName>
    </submittedName>
</protein>
<accession>A0A974NN63</accession>
<dbReference type="Proteomes" id="UP000595254">
    <property type="component" value="Chromosome"/>
</dbReference>
<dbReference type="InterPro" id="IPR025097">
    <property type="entry name" value="DUF4023"/>
</dbReference>
<dbReference type="EMBL" id="CP068053">
    <property type="protein sequence ID" value="QQT00964.1"/>
    <property type="molecule type" value="Genomic_DNA"/>
</dbReference>
<evidence type="ECO:0000313" key="2">
    <source>
        <dbReference type="EMBL" id="QQT00964.1"/>
    </source>
</evidence>
<dbReference type="Pfam" id="PF13215">
    <property type="entry name" value="DUF4023"/>
    <property type="match status" value="1"/>
</dbReference>
<proteinExistence type="predicted"/>